<dbReference type="EMBL" id="CAADAN010000006">
    <property type="protein sequence ID" value="VFD32259.1"/>
    <property type="molecule type" value="Genomic_DNA"/>
</dbReference>
<feature type="binding site" evidence="16">
    <location>
        <position position="11"/>
    </location>
    <ligand>
        <name>Mg(2+)</name>
        <dbReference type="ChEBI" id="CHEBI:18420"/>
    </ligand>
</feature>
<feature type="active site" evidence="16">
    <location>
        <position position="107"/>
    </location>
</feature>
<dbReference type="Proteomes" id="UP000411588">
    <property type="component" value="Unassembled WGS sequence"/>
</dbReference>
<dbReference type="EMBL" id="LK932371">
    <property type="protein sequence ID" value="CDS84865.1"/>
    <property type="molecule type" value="Genomic_DNA"/>
</dbReference>
<dbReference type="NCBIfam" id="NF002677">
    <property type="entry name" value="PRK02406.1"/>
    <property type="match status" value="1"/>
</dbReference>
<feature type="binding site" evidence="16">
    <location>
        <position position="106"/>
    </location>
    <ligand>
        <name>Mg(2+)</name>
        <dbReference type="ChEBI" id="CHEBI:18420"/>
    </ligand>
</feature>
<sequence length="365" mass="42009">MKHYRKIIHIDMDAFYASIEQRDNKKLKGRPVIVGGNPQSRGVVATCSYEARKFGIHSAMPSAVAYNRCPYAVFVRPRFDVYKSVSEQIRDIFYRYTDLVEPLSLDEAYLDVTKNKKNIDSSIEIAKQIKKDIFREVGLTSSAGVSYNKFLAKIASDLRKPNGLTVITEENAQDFLDKLPVNKFFGVGKVTSNTLKNLGIKTGYDLRCLNLFELENIFKKRGYELYKFARGIDDRPVEPNRVRKSVGAETTLSHNLDIDEEETRNILDELCEEVCHRLKNSEKFGKTLTLKIKYEDFTKITRSLSLEHYIDEYNDIRSGVDNLLRNVEVNGKQIRLLGVTISNLSDKKETYKDITLFEYMDSIQM</sequence>
<evidence type="ECO:0000256" key="15">
    <source>
        <dbReference type="ARBA" id="ARBA00049244"/>
    </source>
</evidence>
<comment type="function">
    <text evidence="16">Poorly processive, error-prone DNA polymerase involved in untargeted mutagenesis. Copies undamaged DNA at stalled replication forks, which arise in vivo from mismatched or misaligned primer ends. These misaligned primers can be extended by PolIV. Exhibits no 3'-5' exonuclease (proofreading) activity. May be involved in translesional synthesis, in conjunction with the beta clamp from PolIII.</text>
</comment>
<dbReference type="GO" id="GO:0006261">
    <property type="term" value="P:DNA-templated DNA replication"/>
    <property type="evidence" value="ECO:0007669"/>
    <property type="project" value="UniProtKB-UniRule"/>
</dbReference>
<evidence type="ECO:0000256" key="8">
    <source>
        <dbReference type="ARBA" id="ARBA00022705"/>
    </source>
</evidence>
<comment type="subcellular location">
    <subcellularLocation>
        <location evidence="1 16">Cytoplasm</location>
    </subcellularLocation>
</comment>
<accession>A0A031WHS1</accession>
<evidence type="ECO:0000313" key="20">
    <source>
        <dbReference type="EMBL" id="VFD32259.1"/>
    </source>
</evidence>
<evidence type="ECO:0000256" key="1">
    <source>
        <dbReference type="ARBA" id="ARBA00004496"/>
    </source>
</evidence>
<evidence type="ECO:0000256" key="5">
    <source>
        <dbReference type="ARBA" id="ARBA00022490"/>
    </source>
</evidence>
<comment type="similarity">
    <text evidence="2 16">Belongs to the DNA polymerase type-Y family.</text>
</comment>
<dbReference type="EMBL" id="LK932485">
    <property type="protein sequence ID" value="CDS84417.1"/>
    <property type="molecule type" value="Genomic_DNA"/>
</dbReference>
<evidence type="ECO:0000256" key="3">
    <source>
        <dbReference type="ARBA" id="ARBA00011245"/>
    </source>
</evidence>
<dbReference type="Gene3D" id="3.30.70.270">
    <property type="match status" value="1"/>
</dbReference>
<dbReference type="PANTHER" id="PTHR11076:SF33">
    <property type="entry name" value="DNA POLYMERASE KAPPA"/>
    <property type="match status" value="1"/>
</dbReference>
<keyword evidence="14 16" id="KW-0234">DNA repair</keyword>
<keyword evidence="11 16" id="KW-0460">Magnesium</keyword>
<reference evidence="20 21" key="2">
    <citation type="submission" date="2019-02" db="EMBL/GenBank/DDBJ databases">
        <authorList>
            <consortium name="Pathogen Informatics"/>
        </authorList>
    </citation>
    <scope>NUCLEOTIDE SEQUENCE [LARGE SCALE GENOMIC DNA]</scope>
    <source>
        <strain evidence="20">Clo34</strain>
        <strain evidence="21">clo34</strain>
    </source>
</reference>
<dbReference type="GO" id="GO:0006281">
    <property type="term" value="P:DNA repair"/>
    <property type="evidence" value="ECO:0007669"/>
    <property type="project" value="UniProtKB-UniRule"/>
</dbReference>
<dbReference type="NCBIfam" id="NF010731">
    <property type="entry name" value="PRK14133.1"/>
    <property type="match status" value="1"/>
</dbReference>
<dbReference type="EC" id="2.7.7.7" evidence="16"/>
<evidence type="ECO:0000256" key="11">
    <source>
        <dbReference type="ARBA" id="ARBA00022842"/>
    </source>
</evidence>
<keyword evidence="13 16" id="KW-0238">DNA-binding</keyword>
<feature type="site" description="Substrate discrimination" evidence="16">
    <location>
        <position position="16"/>
    </location>
</feature>
<keyword evidence="8 16" id="KW-0235">DNA replication</keyword>
<evidence type="ECO:0000313" key="19">
    <source>
        <dbReference type="EMBL" id="CDS84865.1"/>
    </source>
</evidence>
<name>A0A031WHS1_CLODI</name>
<comment type="subunit">
    <text evidence="3 16">Monomer.</text>
</comment>
<evidence type="ECO:0000313" key="18">
    <source>
        <dbReference type="EMBL" id="CDS84417.1"/>
    </source>
</evidence>
<proteinExistence type="inferred from homology"/>
<protein>
    <recommendedName>
        <fullName evidence="16">DNA polymerase IV</fullName>
        <shortName evidence="16">Pol IV</shortName>
        <ecNumber evidence="16">2.7.7.7</ecNumber>
    </recommendedName>
</protein>
<evidence type="ECO:0000256" key="16">
    <source>
        <dbReference type="HAMAP-Rule" id="MF_01113"/>
    </source>
</evidence>
<evidence type="ECO:0000256" key="13">
    <source>
        <dbReference type="ARBA" id="ARBA00023125"/>
    </source>
</evidence>
<dbReference type="InterPro" id="IPR022880">
    <property type="entry name" value="DNApol_IV"/>
</dbReference>
<dbReference type="InterPro" id="IPR001126">
    <property type="entry name" value="UmuC"/>
</dbReference>
<gene>
    <name evidence="16 19" type="primary">dinB</name>
    <name evidence="18" type="ORF">BN1096_340022</name>
    <name evidence="19" type="ORF">BN1097_350026</name>
    <name evidence="20" type="ORF">SAMEA1402399_01958</name>
</gene>
<keyword evidence="5 16" id="KW-0963">Cytoplasm</keyword>
<dbReference type="RefSeq" id="WP_003437134.1">
    <property type="nucleotide sequence ID" value="NZ_BBYB01000162.1"/>
</dbReference>
<keyword evidence="12 16" id="KW-0239">DNA-directed DNA polymerase</keyword>
<dbReference type="FunFam" id="3.30.70.270:FF:000002">
    <property type="entry name" value="DNA polymerase IV"/>
    <property type="match status" value="1"/>
</dbReference>
<dbReference type="GO" id="GO:0000287">
    <property type="term" value="F:magnesium ion binding"/>
    <property type="evidence" value="ECO:0007669"/>
    <property type="project" value="UniProtKB-UniRule"/>
</dbReference>
<dbReference type="FunFam" id="3.40.1170.60:FF:000001">
    <property type="entry name" value="DNA polymerase IV"/>
    <property type="match status" value="1"/>
</dbReference>
<feature type="domain" description="UmuC" evidence="17">
    <location>
        <begin position="7"/>
        <end position="188"/>
    </location>
</feature>
<dbReference type="GO" id="GO:0003887">
    <property type="term" value="F:DNA-directed DNA polymerase activity"/>
    <property type="evidence" value="ECO:0007669"/>
    <property type="project" value="UniProtKB-UniRule"/>
</dbReference>
<dbReference type="SUPFAM" id="SSF56672">
    <property type="entry name" value="DNA/RNA polymerases"/>
    <property type="match status" value="1"/>
</dbReference>
<evidence type="ECO:0000313" key="21">
    <source>
        <dbReference type="Proteomes" id="UP000411588"/>
    </source>
</evidence>
<dbReference type="Pfam" id="PF00817">
    <property type="entry name" value="IMS"/>
    <property type="match status" value="1"/>
</dbReference>
<dbReference type="Pfam" id="PF21999">
    <property type="entry name" value="IMS_HHH_1"/>
    <property type="match status" value="1"/>
</dbReference>
<keyword evidence="7 16" id="KW-0548">Nucleotidyltransferase</keyword>
<dbReference type="SUPFAM" id="SSF100879">
    <property type="entry name" value="Lesion bypass DNA polymerase (Y-family), little finger domain"/>
    <property type="match status" value="1"/>
</dbReference>
<dbReference type="InterPro" id="IPR050116">
    <property type="entry name" value="DNA_polymerase-Y"/>
</dbReference>
<dbReference type="Gene3D" id="3.30.1490.100">
    <property type="entry name" value="DNA polymerase, Y-family, little finger domain"/>
    <property type="match status" value="1"/>
</dbReference>
<evidence type="ECO:0000256" key="6">
    <source>
        <dbReference type="ARBA" id="ARBA00022679"/>
    </source>
</evidence>
<evidence type="ECO:0000256" key="10">
    <source>
        <dbReference type="ARBA" id="ARBA00022763"/>
    </source>
</evidence>
<evidence type="ECO:0000256" key="2">
    <source>
        <dbReference type="ARBA" id="ARBA00010945"/>
    </source>
</evidence>
<evidence type="ECO:0000256" key="7">
    <source>
        <dbReference type="ARBA" id="ARBA00022695"/>
    </source>
</evidence>
<dbReference type="GO" id="GO:0042276">
    <property type="term" value="P:error-prone translesion synthesis"/>
    <property type="evidence" value="ECO:0007669"/>
    <property type="project" value="TreeGrafter"/>
</dbReference>
<dbReference type="CDD" id="cd03586">
    <property type="entry name" value="PolY_Pol_IV_kappa"/>
    <property type="match status" value="1"/>
</dbReference>
<dbReference type="GO" id="GO:0005829">
    <property type="term" value="C:cytosol"/>
    <property type="evidence" value="ECO:0007669"/>
    <property type="project" value="TreeGrafter"/>
</dbReference>
<dbReference type="GeneID" id="66353403"/>
<dbReference type="GO" id="GO:0003684">
    <property type="term" value="F:damaged DNA binding"/>
    <property type="evidence" value="ECO:0007669"/>
    <property type="project" value="InterPro"/>
</dbReference>
<evidence type="ECO:0000259" key="17">
    <source>
        <dbReference type="PROSITE" id="PS50173"/>
    </source>
</evidence>
<dbReference type="GO" id="GO:0009432">
    <property type="term" value="P:SOS response"/>
    <property type="evidence" value="ECO:0007669"/>
    <property type="project" value="TreeGrafter"/>
</dbReference>
<evidence type="ECO:0000256" key="12">
    <source>
        <dbReference type="ARBA" id="ARBA00022932"/>
    </source>
</evidence>
<keyword evidence="9 16" id="KW-0479">Metal-binding</keyword>
<dbReference type="PROSITE" id="PS50173">
    <property type="entry name" value="UMUC"/>
    <property type="match status" value="1"/>
</dbReference>
<keyword evidence="10 16" id="KW-0227">DNA damage</keyword>
<dbReference type="InterPro" id="IPR017961">
    <property type="entry name" value="DNA_pol_Y-fam_little_finger"/>
</dbReference>
<comment type="catalytic activity">
    <reaction evidence="15 16">
        <text>DNA(n) + a 2'-deoxyribonucleoside 5'-triphosphate = DNA(n+1) + diphosphate</text>
        <dbReference type="Rhea" id="RHEA:22508"/>
        <dbReference type="Rhea" id="RHEA-COMP:17339"/>
        <dbReference type="Rhea" id="RHEA-COMP:17340"/>
        <dbReference type="ChEBI" id="CHEBI:33019"/>
        <dbReference type="ChEBI" id="CHEBI:61560"/>
        <dbReference type="ChEBI" id="CHEBI:173112"/>
        <dbReference type="EC" id="2.7.7.7"/>
    </reaction>
</comment>
<dbReference type="InterPro" id="IPR036775">
    <property type="entry name" value="DNA_pol_Y-fam_lit_finger_sf"/>
</dbReference>
<dbReference type="HAMAP" id="MF_01113">
    <property type="entry name" value="DNApol_IV"/>
    <property type="match status" value="1"/>
</dbReference>
<reference evidence="19" key="1">
    <citation type="submission" date="2014-07" db="EMBL/GenBank/DDBJ databases">
        <authorList>
            <person name="Monot Marc"/>
        </authorList>
    </citation>
    <scope>NUCLEOTIDE SEQUENCE</scope>
    <source>
        <strain evidence="19">7032994</strain>
    </source>
</reference>
<dbReference type="AlphaFoldDB" id="A0A031WHS1"/>
<dbReference type="InterPro" id="IPR043128">
    <property type="entry name" value="Rev_trsase/Diguanyl_cyclase"/>
</dbReference>
<evidence type="ECO:0000256" key="4">
    <source>
        <dbReference type="ARBA" id="ARBA00022457"/>
    </source>
</evidence>
<evidence type="ECO:0000256" key="14">
    <source>
        <dbReference type="ARBA" id="ARBA00023204"/>
    </source>
</evidence>
<keyword evidence="4 16" id="KW-0515">Mutator protein</keyword>
<dbReference type="FunFam" id="3.30.1490.100:FF:000004">
    <property type="entry name" value="DNA polymerase IV"/>
    <property type="match status" value="1"/>
</dbReference>
<dbReference type="Gene3D" id="1.10.150.20">
    <property type="entry name" value="5' to 3' exonuclease, C-terminal subdomain"/>
    <property type="match status" value="1"/>
</dbReference>
<comment type="cofactor">
    <cofactor evidence="16">
        <name>Mg(2+)</name>
        <dbReference type="ChEBI" id="CHEBI:18420"/>
    </cofactor>
    <text evidence="16">Binds 2 magnesium ions per subunit.</text>
</comment>
<dbReference type="Pfam" id="PF11799">
    <property type="entry name" value="IMS_C"/>
    <property type="match status" value="1"/>
</dbReference>
<evidence type="ECO:0000256" key="9">
    <source>
        <dbReference type="ARBA" id="ARBA00022723"/>
    </source>
</evidence>
<dbReference type="InterPro" id="IPR043502">
    <property type="entry name" value="DNA/RNA_pol_sf"/>
</dbReference>
<keyword evidence="6 16" id="KW-0808">Transferase</keyword>
<organism evidence="19">
    <name type="scientific">Clostridioides difficile</name>
    <name type="common">Peptoclostridium difficile</name>
    <dbReference type="NCBI Taxonomy" id="1496"/>
    <lineage>
        <taxon>Bacteria</taxon>
        <taxon>Bacillati</taxon>
        <taxon>Bacillota</taxon>
        <taxon>Clostridia</taxon>
        <taxon>Peptostreptococcales</taxon>
        <taxon>Peptostreptococcaceae</taxon>
        <taxon>Clostridioides</taxon>
    </lineage>
</organism>
<dbReference type="PANTHER" id="PTHR11076">
    <property type="entry name" value="DNA REPAIR POLYMERASE UMUC / TRANSFERASE FAMILY MEMBER"/>
    <property type="match status" value="1"/>
</dbReference>
<dbReference type="Gene3D" id="3.40.1170.60">
    <property type="match status" value="1"/>
</dbReference>
<dbReference type="InterPro" id="IPR053848">
    <property type="entry name" value="IMS_HHH_1"/>
</dbReference>